<evidence type="ECO:0000313" key="1">
    <source>
        <dbReference type="EMBL" id="SNZ11993.1"/>
    </source>
</evidence>
<proteinExistence type="predicted"/>
<reference evidence="1 2" key="1">
    <citation type="submission" date="2017-09" db="EMBL/GenBank/DDBJ databases">
        <authorList>
            <person name="Ehlers B."/>
            <person name="Leendertz F.H."/>
        </authorList>
    </citation>
    <scope>NUCLEOTIDE SEQUENCE [LARGE SCALE GENOMIC DNA]</scope>
    <source>
        <strain evidence="1 2">DSM 27208</strain>
    </source>
</reference>
<sequence>MVDIGDHYRPTEDDADAGIYRVVGVPDDVTLLRVADADGRRVHTGAIRHVQRATLDADFESASDPDAGLSPVAWLRNLLSGMYWSVRRFL</sequence>
<dbReference type="Proteomes" id="UP000219453">
    <property type="component" value="Unassembled WGS sequence"/>
</dbReference>
<accession>A0A285NST2</accession>
<name>A0A285NST2_NATPI</name>
<organism evidence="1 2">
    <name type="scientific">Natronoarchaeum philippinense</name>
    <dbReference type="NCBI Taxonomy" id="558529"/>
    <lineage>
        <taxon>Archaea</taxon>
        <taxon>Methanobacteriati</taxon>
        <taxon>Methanobacteriota</taxon>
        <taxon>Stenosarchaea group</taxon>
        <taxon>Halobacteria</taxon>
        <taxon>Halobacteriales</taxon>
        <taxon>Natronoarchaeaceae</taxon>
    </lineage>
</organism>
<dbReference type="RefSeq" id="WP_097008439.1">
    <property type="nucleotide sequence ID" value="NZ_OBEJ01000002.1"/>
</dbReference>
<gene>
    <name evidence="1" type="ORF">SAMN06269185_1454</name>
</gene>
<protein>
    <submittedName>
        <fullName evidence="1">Uncharacterized protein</fullName>
    </submittedName>
</protein>
<dbReference type="EMBL" id="OBEJ01000002">
    <property type="protein sequence ID" value="SNZ11993.1"/>
    <property type="molecule type" value="Genomic_DNA"/>
</dbReference>
<keyword evidence="2" id="KW-1185">Reference proteome</keyword>
<dbReference type="AlphaFoldDB" id="A0A285NST2"/>
<dbReference type="OrthoDB" id="313241at2157"/>
<evidence type="ECO:0000313" key="2">
    <source>
        <dbReference type="Proteomes" id="UP000219453"/>
    </source>
</evidence>